<comment type="caution">
    <text evidence="1">The sequence shown here is derived from an EMBL/GenBank/DDBJ whole genome shotgun (WGS) entry which is preliminary data.</text>
</comment>
<evidence type="ECO:0000313" key="1">
    <source>
        <dbReference type="EMBL" id="CAB9502770.1"/>
    </source>
</evidence>
<protein>
    <submittedName>
        <fullName evidence="1">Uncharacterized protein</fullName>
    </submittedName>
</protein>
<dbReference type="EMBL" id="CAICTM010000144">
    <property type="protein sequence ID" value="CAB9502770.1"/>
    <property type="molecule type" value="Genomic_DNA"/>
</dbReference>
<proteinExistence type="predicted"/>
<evidence type="ECO:0000313" key="2">
    <source>
        <dbReference type="Proteomes" id="UP001153069"/>
    </source>
</evidence>
<gene>
    <name evidence="1" type="ORF">SEMRO_145_G067411.1</name>
</gene>
<reference evidence="1" key="1">
    <citation type="submission" date="2020-06" db="EMBL/GenBank/DDBJ databases">
        <authorList>
            <consortium name="Plant Systems Biology data submission"/>
        </authorList>
    </citation>
    <scope>NUCLEOTIDE SEQUENCE</scope>
    <source>
        <strain evidence="1">D6</strain>
    </source>
</reference>
<keyword evidence="2" id="KW-1185">Reference proteome</keyword>
<sequence>MRIATSPRFSKWLISVNAYPFNELRATRHGFTCKHVVIWERNFTNRHDYTCVLAKTIDVSILEDLIMQGGCKPLPPDMTGIMDFMFEQGLQKSPPWYNHVVSTLSEMLEGSERCERKNIFIECIYWLVKEMITKSYDFNSNEGQIVMDAWHGYCSHWYDYNNQISFQILTLMSETFVDDCIEDIHNLGFLQPHHAVHCGTLMWHHEVVFLSYESTSGSIADSSHLVEVAGKEMAV</sequence>
<organism evidence="1 2">
    <name type="scientific">Seminavis robusta</name>
    <dbReference type="NCBI Taxonomy" id="568900"/>
    <lineage>
        <taxon>Eukaryota</taxon>
        <taxon>Sar</taxon>
        <taxon>Stramenopiles</taxon>
        <taxon>Ochrophyta</taxon>
        <taxon>Bacillariophyta</taxon>
        <taxon>Bacillariophyceae</taxon>
        <taxon>Bacillariophycidae</taxon>
        <taxon>Naviculales</taxon>
        <taxon>Naviculaceae</taxon>
        <taxon>Seminavis</taxon>
    </lineage>
</organism>
<dbReference type="AlphaFoldDB" id="A0A9N8DIX5"/>
<dbReference type="Proteomes" id="UP001153069">
    <property type="component" value="Unassembled WGS sequence"/>
</dbReference>
<name>A0A9N8DIX5_9STRA</name>
<accession>A0A9N8DIX5</accession>